<organism evidence="1 2">
    <name type="scientific">Hohenbuehelia grisea</name>
    <dbReference type="NCBI Taxonomy" id="104357"/>
    <lineage>
        <taxon>Eukaryota</taxon>
        <taxon>Fungi</taxon>
        <taxon>Dikarya</taxon>
        <taxon>Basidiomycota</taxon>
        <taxon>Agaricomycotina</taxon>
        <taxon>Agaricomycetes</taxon>
        <taxon>Agaricomycetidae</taxon>
        <taxon>Agaricales</taxon>
        <taxon>Pleurotineae</taxon>
        <taxon>Pleurotaceae</taxon>
        <taxon>Hohenbuehelia</taxon>
    </lineage>
</organism>
<reference evidence="2" key="1">
    <citation type="submission" date="2024-06" db="EMBL/GenBank/DDBJ databases">
        <title>Multi-omics analyses provide insights into the biosynthesis of the anticancer antibiotic pleurotin in Hohenbuehelia grisea.</title>
        <authorList>
            <person name="Weaver J.A."/>
            <person name="Alberti F."/>
        </authorList>
    </citation>
    <scope>NUCLEOTIDE SEQUENCE [LARGE SCALE GENOMIC DNA]</scope>
    <source>
        <strain evidence="2">T-177</strain>
    </source>
</reference>
<keyword evidence="2" id="KW-1185">Reference proteome</keyword>
<gene>
    <name evidence="1" type="ORF">HGRIS_008851</name>
</gene>
<accession>A0ABR3IZD4</accession>
<evidence type="ECO:0000313" key="2">
    <source>
        <dbReference type="Proteomes" id="UP001556367"/>
    </source>
</evidence>
<dbReference type="Proteomes" id="UP001556367">
    <property type="component" value="Unassembled WGS sequence"/>
</dbReference>
<dbReference type="EMBL" id="JASNQZ010000012">
    <property type="protein sequence ID" value="KAL0948717.1"/>
    <property type="molecule type" value="Genomic_DNA"/>
</dbReference>
<evidence type="ECO:0000313" key="1">
    <source>
        <dbReference type="EMBL" id="KAL0948717.1"/>
    </source>
</evidence>
<comment type="caution">
    <text evidence="1">The sequence shown here is derived from an EMBL/GenBank/DDBJ whole genome shotgun (WGS) entry which is preliminary data.</text>
</comment>
<sequence length="124" mass="14258">MANLIRSPKSGSDWTQHDLEAFRITVHNADAATFFNNPDLPPPSVPEAILDDPSPNNNAEHRRFFPILGSSYARGGIRSRRLFHRPTPLIELRRGQYHDSAEKGDVFYHGGRKLMQRRSDYCRR</sequence>
<protein>
    <submittedName>
        <fullName evidence="1">Uncharacterized protein</fullName>
    </submittedName>
</protein>
<proteinExistence type="predicted"/>
<name>A0ABR3IZD4_9AGAR</name>